<feature type="transmembrane region" description="Helical" evidence="1">
    <location>
        <begin position="212"/>
        <end position="233"/>
    </location>
</feature>
<evidence type="ECO:0000313" key="2">
    <source>
        <dbReference type="EMBL" id="TRM56033.1"/>
    </source>
</evidence>
<keyword evidence="1" id="KW-0812">Transmembrane</keyword>
<organism evidence="2 3">
    <name type="scientific">Schizophyllum amplum</name>
    <dbReference type="NCBI Taxonomy" id="97359"/>
    <lineage>
        <taxon>Eukaryota</taxon>
        <taxon>Fungi</taxon>
        <taxon>Dikarya</taxon>
        <taxon>Basidiomycota</taxon>
        <taxon>Agaricomycotina</taxon>
        <taxon>Agaricomycetes</taxon>
        <taxon>Agaricomycetidae</taxon>
        <taxon>Agaricales</taxon>
        <taxon>Schizophyllaceae</taxon>
        <taxon>Schizophyllum</taxon>
    </lineage>
</organism>
<keyword evidence="3" id="KW-1185">Reference proteome</keyword>
<evidence type="ECO:0000256" key="1">
    <source>
        <dbReference type="SAM" id="Phobius"/>
    </source>
</evidence>
<keyword evidence="1" id="KW-0472">Membrane</keyword>
<protein>
    <submittedName>
        <fullName evidence="2">Uncharacterized protein</fullName>
    </submittedName>
</protein>
<accession>A0A550BU40</accession>
<gene>
    <name evidence="2" type="ORF">BD626DRAFT_576198</name>
</gene>
<sequence>MSVQTSSPTRSFAIVLFIGDRDQTFESHASAERARSRFILSSLPIRIQPAPDYAPLDTDYAITLLPSRSPAPDALNHSDLNSAHSCVAGSGDDTLTSLPVLGPLMAFTKSIERAGPMSHHIRQSWRAADRLSVSLLPGEAHRRLLSHRRRPSGVPAFIQPTEFTVRRRRCTVRSGPGHVAFCTAAGVALRYMMFIPTWVFLVLVDFRSSGAVLVWLSAAARNTLITWVLLLLLHVRRSGALFQNLRARLTVQINGLLYLDLFRFGPSAAERDVEDVARVLLLLLEFHSSIPIDCLPSVGSVKFMMFVVALYRTAASTDLLVTLV</sequence>
<dbReference type="Proteomes" id="UP000320762">
    <property type="component" value="Unassembled WGS sequence"/>
</dbReference>
<name>A0A550BU40_9AGAR</name>
<dbReference type="AlphaFoldDB" id="A0A550BU40"/>
<proteinExistence type="predicted"/>
<evidence type="ECO:0000313" key="3">
    <source>
        <dbReference type="Proteomes" id="UP000320762"/>
    </source>
</evidence>
<dbReference type="EMBL" id="VDMD01000082">
    <property type="protein sequence ID" value="TRM56033.1"/>
    <property type="molecule type" value="Genomic_DNA"/>
</dbReference>
<comment type="caution">
    <text evidence="2">The sequence shown here is derived from an EMBL/GenBank/DDBJ whole genome shotgun (WGS) entry which is preliminary data.</text>
</comment>
<reference evidence="2 3" key="1">
    <citation type="journal article" date="2019" name="New Phytol.">
        <title>Comparative genomics reveals unique wood-decay strategies and fruiting body development in the Schizophyllaceae.</title>
        <authorList>
            <person name="Almasi E."/>
            <person name="Sahu N."/>
            <person name="Krizsan K."/>
            <person name="Balint B."/>
            <person name="Kovacs G.M."/>
            <person name="Kiss B."/>
            <person name="Cseklye J."/>
            <person name="Drula E."/>
            <person name="Henrissat B."/>
            <person name="Nagy I."/>
            <person name="Chovatia M."/>
            <person name="Adam C."/>
            <person name="LaButti K."/>
            <person name="Lipzen A."/>
            <person name="Riley R."/>
            <person name="Grigoriev I.V."/>
            <person name="Nagy L.G."/>
        </authorList>
    </citation>
    <scope>NUCLEOTIDE SEQUENCE [LARGE SCALE GENOMIC DNA]</scope>
    <source>
        <strain evidence="2 3">NL-1724</strain>
    </source>
</reference>
<feature type="transmembrane region" description="Helical" evidence="1">
    <location>
        <begin position="177"/>
        <end position="200"/>
    </location>
</feature>
<keyword evidence="1" id="KW-1133">Transmembrane helix</keyword>